<dbReference type="InterPro" id="IPR012349">
    <property type="entry name" value="Split_barrel_FMN-bd"/>
</dbReference>
<sequence length="216" mass="22126">MSVYTHPTAAHPSEAHPMARHTAEAQRSAAPDSDRAEGLAGDRTDGPVAEPTAPSAGPAATLRRALRQHAAGVTVITVPGPAGFTATSFTSVSLEPALVSFYLGLTASTVRAVRAAERFAVHVLGPGNESVAEGFARSGVDRFADVPWTPGPGGLPVLDAAPLWLTARTTLLREIGDHLLVVGEVEDSGGEGGPTGLVHHQGAFCEAAPLGHVRGE</sequence>
<protein>
    <recommendedName>
        <fullName evidence="3">Flavin reductase like domain-containing protein</fullName>
    </recommendedName>
</protein>
<evidence type="ECO:0000313" key="4">
    <source>
        <dbReference type="EMBL" id="GAA2613119.1"/>
    </source>
</evidence>
<organism evidence="4 5">
    <name type="scientific">Streptomyces axinellae</name>
    <dbReference type="NCBI Taxonomy" id="552788"/>
    <lineage>
        <taxon>Bacteria</taxon>
        <taxon>Bacillati</taxon>
        <taxon>Actinomycetota</taxon>
        <taxon>Actinomycetes</taxon>
        <taxon>Kitasatosporales</taxon>
        <taxon>Streptomycetaceae</taxon>
        <taxon>Streptomyces</taxon>
    </lineage>
</organism>
<comment type="caution">
    <text evidence="4">The sequence shown here is derived from an EMBL/GenBank/DDBJ whole genome shotgun (WGS) entry which is preliminary data.</text>
</comment>
<dbReference type="Gene3D" id="2.30.110.10">
    <property type="entry name" value="Electron Transport, Fmn-binding Protein, Chain A"/>
    <property type="match status" value="1"/>
</dbReference>
<dbReference type="SUPFAM" id="SSF50475">
    <property type="entry name" value="FMN-binding split barrel"/>
    <property type="match status" value="1"/>
</dbReference>
<keyword evidence="1" id="KW-0560">Oxidoreductase</keyword>
<evidence type="ECO:0000256" key="2">
    <source>
        <dbReference type="SAM" id="MobiDB-lite"/>
    </source>
</evidence>
<reference evidence="5" key="1">
    <citation type="journal article" date="2019" name="Int. J. Syst. Evol. Microbiol.">
        <title>The Global Catalogue of Microorganisms (GCM) 10K type strain sequencing project: providing services to taxonomists for standard genome sequencing and annotation.</title>
        <authorList>
            <consortium name="The Broad Institute Genomics Platform"/>
            <consortium name="The Broad Institute Genome Sequencing Center for Infectious Disease"/>
            <person name="Wu L."/>
            <person name="Ma J."/>
        </authorList>
    </citation>
    <scope>NUCLEOTIDE SEQUENCE [LARGE SCALE GENOMIC DNA]</scope>
    <source>
        <strain evidence="5">JCM 16373</strain>
    </source>
</reference>
<feature type="region of interest" description="Disordered" evidence="2">
    <location>
        <begin position="1"/>
        <end position="57"/>
    </location>
</feature>
<dbReference type="InterPro" id="IPR050268">
    <property type="entry name" value="NADH-dep_flavin_reductase"/>
</dbReference>
<dbReference type="EMBL" id="BAAARJ010000008">
    <property type="protein sequence ID" value="GAA2613119.1"/>
    <property type="molecule type" value="Genomic_DNA"/>
</dbReference>
<accession>A0ABP6CFD5</accession>
<dbReference type="PANTHER" id="PTHR30466:SF1">
    <property type="entry name" value="FMN REDUCTASE (NADH) RUTF"/>
    <property type="match status" value="1"/>
</dbReference>
<evidence type="ECO:0000259" key="3">
    <source>
        <dbReference type="SMART" id="SM00903"/>
    </source>
</evidence>
<keyword evidence="5" id="KW-1185">Reference proteome</keyword>
<dbReference type="RefSeq" id="WP_344565858.1">
    <property type="nucleotide sequence ID" value="NZ_BAAARJ010000008.1"/>
</dbReference>
<feature type="domain" description="Flavin reductase like" evidence="3">
    <location>
        <begin position="66"/>
        <end position="206"/>
    </location>
</feature>
<evidence type="ECO:0000313" key="5">
    <source>
        <dbReference type="Proteomes" id="UP001501447"/>
    </source>
</evidence>
<gene>
    <name evidence="4" type="ORF">GCM10009863_28520</name>
</gene>
<name>A0ABP6CFD5_9ACTN</name>
<proteinExistence type="predicted"/>
<dbReference type="Proteomes" id="UP001501447">
    <property type="component" value="Unassembled WGS sequence"/>
</dbReference>
<evidence type="ECO:0000256" key="1">
    <source>
        <dbReference type="ARBA" id="ARBA00023002"/>
    </source>
</evidence>
<dbReference type="Pfam" id="PF01613">
    <property type="entry name" value="Flavin_Reduct"/>
    <property type="match status" value="1"/>
</dbReference>
<dbReference type="SMART" id="SM00903">
    <property type="entry name" value="Flavin_Reduct"/>
    <property type="match status" value="1"/>
</dbReference>
<feature type="compositionally biased region" description="Basic and acidic residues" evidence="2">
    <location>
        <begin position="32"/>
        <end position="45"/>
    </location>
</feature>
<dbReference type="PANTHER" id="PTHR30466">
    <property type="entry name" value="FLAVIN REDUCTASE"/>
    <property type="match status" value="1"/>
</dbReference>
<dbReference type="InterPro" id="IPR002563">
    <property type="entry name" value="Flavin_Rdtase-like_dom"/>
</dbReference>